<dbReference type="Proteomes" id="UP000230002">
    <property type="component" value="Unassembled WGS sequence"/>
</dbReference>
<dbReference type="EMBL" id="AYKW01000008">
    <property type="protein sequence ID" value="PIL33154.1"/>
    <property type="molecule type" value="Genomic_DNA"/>
</dbReference>
<feature type="region of interest" description="Disordered" evidence="1">
    <location>
        <begin position="37"/>
        <end position="79"/>
    </location>
</feature>
<feature type="compositionally biased region" description="Basic and acidic residues" evidence="1">
    <location>
        <begin position="327"/>
        <end position="339"/>
    </location>
</feature>
<organism evidence="2 3">
    <name type="scientific">Ganoderma sinense ZZ0214-1</name>
    <dbReference type="NCBI Taxonomy" id="1077348"/>
    <lineage>
        <taxon>Eukaryota</taxon>
        <taxon>Fungi</taxon>
        <taxon>Dikarya</taxon>
        <taxon>Basidiomycota</taxon>
        <taxon>Agaricomycotina</taxon>
        <taxon>Agaricomycetes</taxon>
        <taxon>Polyporales</taxon>
        <taxon>Polyporaceae</taxon>
        <taxon>Ganoderma</taxon>
    </lineage>
</organism>
<reference evidence="2 3" key="1">
    <citation type="journal article" date="2015" name="Sci. Rep.">
        <title>Chromosome-level genome map provides insights into diverse defense mechanisms in the medicinal fungus Ganoderma sinense.</title>
        <authorList>
            <person name="Zhu Y."/>
            <person name="Xu J."/>
            <person name="Sun C."/>
            <person name="Zhou S."/>
            <person name="Xu H."/>
            <person name="Nelson D.R."/>
            <person name="Qian J."/>
            <person name="Song J."/>
            <person name="Luo H."/>
            <person name="Xiang L."/>
            <person name="Li Y."/>
            <person name="Xu Z."/>
            <person name="Ji A."/>
            <person name="Wang L."/>
            <person name="Lu S."/>
            <person name="Hayward A."/>
            <person name="Sun W."/>
            <person name="Li X."/>
            <person name="Schwartz D.C."/>
            <person name="Wang Y."/>
            <person name="Chen S."/>
        </authorList>
    </citation>
    <scope>NUCLEOTIDE SEQUENCE [LARGE SCALE GENOMIC DNA]</scope>
    <source>
        <strain evidence="2 3">ZZ0214-1</strain>
    </source>
</reference>
<evidence type="ECO:0000313" key="2">
    <source>
        <dbReference type="EMBL" id="PIL33154.1"/>
    </source>
</evidence>
<sequence length="784" mass="86008">MEKNLYLSPEGALADTCGILDAPEVPTPAPKVVVLDTDDVGYDTVTPSDYEPDSDWYSDSDSDSERPPAKRPKITPLVPRHSVDSHMLKSIRSRAQPIAQRSQSTSVGPTLAELRTRSDVPLPVKDWVALSTAIGLYAEDYRLPPHFAKAFPQLFATAVPSAPLTCPAAMTSSFSSPATLYPVPPRGDGSFSPLTQVLTLPVPASPVLGMLPPGQGNHRLGATTVGVKSVGPVDSDGEVEEADAVKSSSRSSFVGCDASLVDEDAHASDSDGSSESKAAARRKKTTPGPGDANNEDVLLASPEVTSWDTHASTNKMPETPRTSPFLHFDEGAHVNRPDLDDLNLDDPGYDTASTLDASDSESESEDEDCGAMPPPKNIPMPLSERTKTNWSPQPQRLVTPRSLIAMGQPPPFGPTIPELLIRDDISPAFRAWAMESHEAAFLGDRPLASAKFATQFPEVFFPPFLHHSCPDTYFASVESFPARYEFIYTSKLHPWTQTLEVPIEVFPRPDNPRNRFHTCPVEQSRDLSRNGDKQTVSHVPVDYEGSLPKIVASRLPTTIHDGDRWHGKFIPTILQFLGTQSKSPWCITVRDLPALQHIWVAVYGETLSWTIEVNDCVYVSVMASIREWRNCISDAAIWAFERFFQSSRKFSDFAARCQFCRAILHDSRLFYETFDAPFKRVTLAQHLYAIRGAVHVPSMYSSNVLKHPWGAIGLSAAAVYRAAFLFKSTQIRYINSSGGSHSAWENHLTFGEVAYGAKAKQYSFAASRLATHEVNMVVKAASAH</sequence>
<accession>A0A2G8SHA0</accession>
<evidence type="ECO:0000256" key="1">
    <source>
        <dbReference type="SAM" id="MobiDB-lite"/>
    </source>
</evidence>
<feature type="compositionally biased region" description="Acidic residues" evidence="1">
    <location>
        <begin position="358"/>
        <end position="369"/>
    </location>
</feature>
<feature type="region of interest" description="Disordered" evidence="1">
    <location>
        <begin position="227"/>
        <end position="248"/>
    </location>
</feature>
<name>A0A2G8SHA0_9APHY</name>
<comment type="caution">
    <text evidence="2">The sequence shown here is derived from an EMBL/GenBank/DDBJ whole genome shotgun (WGS) entry which is preliminary data.</text>
</comment>
<feature type="region of interest" description="Disordered" evidence="1">
    <location>
        <begin position="263"/>
        <end position="394"/>
    </location>
</feature>
<evidence type="ECO:0000313" key="3">
    <source>
        <dbReference type="Proteomes" id="UP000230002"/>
    </source>
</evidence>
<dbReference type="AlphaFoldDB" id="A0A2G8SHA0"/>
<feature type="compositionally biased region" description="Polar residues" evidence="1">
    <location>
        <begin position="303"/>
        <end position="322"/>
    </location>
</feature>
<dbReference type="OrthoDB" id="2800649at2759"/>
<feature type="compositionally biased region" description="Acidic residues" evidence="1">
    <location>
        <begin position="50"/>
        <end position="62"/>
    </location>
</feature>
<keyword evidence="3" id="KW-1185">Reference proteome</keyword>
<protein>
    <submittedName>
        <fullName evidence="2">Uncharacterized protein</fullName>
    </submittedName>
</protein>
<gene>
    <name evidence="2" type="ORF">GSI_04604</name>
</gene>
<proteinExistence type="predicted"/>